<keyword evidence="2" id="KW-1185">Reference proteome</keyword>
<sequence length="199" mass="23223">MDPPNAQSDTQEHKTYDFFGLPREMRDMVYNDLFNHKTEIAPLSHDNPIEAVLEGCHRPFRSLQPPSEIQHLRNIQKITINIVLNYLPNPNDSYPISEHITYEENLKNCKWIKRVVETTDCSNLKESQIFVYARRGFNTKDSVGRRIMEETLGTLRSAGLPGLNCIRVKRLKAVSRPWPLPDNLEEYGVWELENGWTWN</sequence>
<evidence type="ECO:0000313" key="1">
    <source>
        <dbReference type="EMBL" id="WPB01754.1"/>
    </source>
</evidence>
<dbReference type="GeneID" id="35428314"/>
<dbReference type="EMBL" id="CP134187">
    <property type="protein sequence ID" value="WPB01754.1"/>
    <property type="molecule type" value="Genomic_DNA"/>
</dbReference>
<evidence type="ECO:0000313" key="2">
    <source>
        <dbReference type="Proteomes" id="UP001302367"/>
    </source>
</evidence>
<protein>
    <submittedName>
        <fullName evidence="1">Uncharacterized protein</fullName>
    </submittedName>
</protein>
<name>A0ABZ0NQC0_CERBT</name>
<accession>A0ABZ0NQC0</accession>
<proteinExistence type="predicted"/>
<organism evidence="1 2">
    <name type="scientific">Cercospora beticola</name>
    <name type="common">Sugarbeet leaf spot fungus</name>
    <dbReference type="NCBI Taxonomy" id="122368"/>
    <lineage>
        <taxon>Eukaryota</taxon>
        <taxon>Fungi</taxon>
        <taxon>Dikarya</taxon>
        <taxon>Ascomycota</taxon>
        <taxon>Pezizomycotina</taxon>
        <taxon>Dothideomycetes</taxon>
        <taxon>Dothideomycetidae</taxon>
        <taxon>Mycosphaerellales</taxon>
        <taxon>Mycosphaerellaceae</taxon>
        <taxon>Cercospora</taxon>
    </lineage>
</organism>
<dbReference type="RefSeq" id="XP_065458851.1">
    <property type="nucleotide sequence ID" value="XM_065602779.1"/>
</dbReference>
<dbReference type="Proteomes" id="UP001302367">
    <property type="component" value="Chromosome 4"/>
</dbReference>
<gene>
    <name evidence="1" type="ORF">RHO25_006386</name>
</gene>
<reference evidence="1 2" key="1">
    <citation type="submission" date="2023-09" db="EMBL/GenBank/DDBJ databases">
        <title>Complete-Gapless Cercospora beticola genome.</title>
        <authorList>
            <person name="Wyatt N.A."/>
            <person name="Spanner R.E."/>
            <person name="Bolton M.D."/>
        </authorList>
    </citation>
    <scope>NUCLEOTIDE SEQUENCE [LARGE SCALE GENOMIC DNA]</scope>
    <source>
        <strain evidence="1">Cb09-40</strain>
    </source>
</reference>